<dbReference type="Proteomes" id="UP000433737">
    <property type="component" value="Unassembled WGS sequence"/>
</dbReference>
<dbReference type="PROSITE" id="PS51257">
    <property type="entry name" value="PROKAR_LIPOPROTEIN"/>
    <property type="match status" value="1"/>
</dbReference>
<proteinExistence type="predicted"/>
<comment type="caution">
    <text evidence="2">The sequence shown here is derived from an EMBL/GenBank/DDBJ whole genome shotgun (WGS) entry which is preliminary data.</text>
</comment>
<gene>
    <name evidence="2" type="ORF">PANT111_110033</name>
</gene>
<evidence type="ECO:0000313" key="3">
    <source>
        <dbReference type="Proteomes" id="UP000433737"/>
    </source>
</evidence>
<dbReference type="EMBL" id="CABWMH010000003">
    <property type="protein sequence ID" value="VXB10683.1"/>
    <property type="molecule type" value="Genomic_DNA"/>
</dbReference>
<sequence length="126" mass="14249">MKKYLLLMTTFFITGCPGPGDRMVSRESTTVVTHGDQVCIVSTLHPDEKITAVQVNNETNYLLHKTFDDNPVYVLENKCLPLFGIRVIPGHRYSFAYDITSKRQGSYLLTSEFSVRLDDAGLLKVF</sequence>
<name>A0AAX3J0Z7_9GAMM</name>
<dbReference type="Pfam" id="PF24295">
    <property type="entry name" value="DUF7480"/>
    <property type="match status" value="1"/>
</dbReference>
<dbReference type="RefSeq" id="WP_089561344.1">
    <property type="nucleotide sequence ID" value="NZ_CAUQFK010000047.1"/>
</dbReference>
<organism evidence="2 3">
    <name type="scientific">Pantoea brenneri</name>
    <dbReference type="NCBI Taxonomy" id="472694"/>
    <lineage>
        <taxon>Bacteria</taxon>
        <taxon>Pseudomonadati</taxon>
        <taxon>Pseudomonadota</taxon>
        <taxon>Gammaproteobacteria</taxon>
        <taxon>Enterobacterales</taxon>
        <taxon>Erwiniaceae</taxon>
        <taxon>Pantoea</taxon>
    </lineage>
</organism>
<dbReference type="NCBIfam" id="NF045617">
    <property type="entry name" value="mostly_LP"/>
    <property type="match status" value="1"/>
</dbReference>
<protein>
    <recommendedName>
        <fullName evidence="1">DUF7480 domain-containing protein</fullName>
    </recommendedName>
</protein>
<evidence type="ECO:0000259" key="1">
    <source>
        <dbReference type="Pfam" id="PF24295"/>
    </source>
</evidence>
<dbReference type="InterPro" id="IPR054657">
    <property type="entry name" value="T6SS_periplasmic_put"/>
</dbReference>
<accession>A0AAX3J0Z7</accession>
<dbReference type="AlphaFoldDB" id="A0AAX3J0Z7"/>
<dbReference type="InterPro" id="IPR055903">
    <property type="entry name" value="DUF7480"/>
</dbReference>
<feature type="domain" description="DUF7480" evidence="1">
    <location>
        <begin position="27"/>
        <end position="115"/>
    </location>
</feature>
<reference evidence="2 3" key="1">
    <citation type="submission" date="2019-10" db="EMBL/GenBank/DDBJ databases">
        <authorList>
            <person name="Karimi E."/>
        </authorList>
    </citation>
    <scope>NUCLEOTIDE SEQUENCE [LARGE SCALE GENOMIC DNA]</scope>
    <source>
        <strain evidence="2">Pantoea sp. 111</strain>
    </source>
</reference>
<evidence type="ECO:0000313" key="2">
    <source>
        <dbReference type="EMBL" id="VXB10683.1"/>
    </source>
</evidence>